<dbReference type="Proteomes" id="UP000887565">
    <property type="component" value="Unplaced"/>
</dbReference>
<keyword evidence="2" id="KW-0472">Membrane</keyword>
<reference evidence="4" key="1">
    <citation type="submission" date="2022-11" db="UniProtKB">
        <authorList>
            <consortium name="WormBaseParasite"/>
        </authorList>
    </citation>
    <scope>IDENTIFICATION</scope>
</reference>
<feature type="region of interest" description="Disordered" evidence="1">
    <location>
        <begin position="1"/>
        <end position="34"/>
    </location>
</feature>
<proteinExistence type="predicted"/>
<evidence type="ECO:0000313" key="4">
    <source>
        <dbReference type="WBParaSite" id="nRc.2.0.1.t03572-RA"/>
    </source>
</evidence>
<evidence type="ECO:0000256" key="1">
    <source>
        <dbReference type="SAM" id="MobiDB-lite"/>
    </source>
</evidence>
<keyword evidence="2" id="KW-0812">Transmembrane</keyword>
<evidence type="ECO:0000256" key="2">
    <source>
        <dbReference type="SAM" id="Phobius"/>
    </source>
</evidence>
<sequence length="135" mass="15598">MKESRDKKWKRKNKNKQRPKQHIPKTKEKRNVGHPVAAKVAIWRSMQIGKWTTGGADNLHSKGAPQKKEKVMMKLFIVFIIIFLVFMPASTNKPLPSKLVLNLHNSLVHRCTVSYEGLYAQAYVYCRRQAEGRPS</sequence>
<dbReference type="WBParaSite" id="nRc.2.0.1.t03572-RA">
    <property type="protein sequence ID" value="nRc.2.0.1.t03572-RA"/>
    <property type="gene ID" value="nRc.2.0.1.g03572"/>
</dbReference>
<organism evidence="3 4">
    <name type="scientific">Romanomermis culicivorax</name>
    <name type="common">Nematode worm</name>
    <dbReference type="NCBI Taxonomy" id="13658"/>
    <lineage>
        <taxon>Eukaryota</taxon>
        <taxon>Metazoa</taxon>
        <taxon>Ecdysozoa</taxon>
        <taxon>Nematoda</taxon>
        <taxon>Enoplea</taxon>
        <taxon>Dorylaimia</taxon>
        <taxon>Mermithida</taxon>
        <taxon>Mermithoidea</taxon>
        <taxon>Mermithidae</taxon>
        <taxon>Romanomermis</taxon>
    </lineage>
</organism>
<feature type="transmembrane region" description="Helical" evidence="2">
    <location>
        <begin position="71"/>
        <end position="89"/>
    </location>
</feature>
<accession>A0A915HQD6</accession>
<keyword evidence="3" id="KW-1185">Reference proteome</keyword>
<evidence type="ECO:0000313" key="3">
    <source>
        <dbReference type="Proteomes" id="UP000887565"/>
    </source>
</evidence>
<protein>
    <submittedName>
        <fullName evidence="4">Uncharacterized protein</fullName>
    </submittedName>
</protein>
<dbReference type="AlphaFoldDB" id="A0A915HQD6"/>
<feature type="compositionally biased region" description="Basic residues" evidence="1">
    <location>
        <begin position="7"/>
        <end position="24"/>
    </location>
</feature>
<keyword evidence="2" id="KW-1133">Transmembrane helix</keyword>
<name>A0A915HQD6_ROMCU</name>